<dbReference type="SUPFAM" id="SSF102114">
    <property type="entry name" value="Radical SAM enzymes"/>
    <property type="match status" value="1"/>
</dbReference>
<feature type="domain" description="Radical SAM core" evidence="10">
    <location>
        <begin position="72"/>
        <end position="278"/>
    </location>
</feature>
<name>A0A8C9SRT1_SCLFO</name>
<dbReference type="GO" id="GO:0046872">
    <property type="term" value="F:metal ion binding"/>
    <property type="evidence" value="ECO:0007669"/>
    <property type="project" value="UniProtKB-KW"/>
</dbReference>
<proteinExistence type="predicted"/>
<sequence length="477" mass="53252">MTLRATQFSPLSLPTGLARALAPLCARWFSSATREEDRVERRLEARAASAQVGARRRIPDEAPPFSAFLTDTFGRRHRYLRISLTEKCNLRCQYCMPEDGVKLTPRGQLLTTEEVLTLARLFVSEGVQKIRLTGGEPLIRPDILDIVAELRKLEGLKTIAVTTNGVNLARLLPGLKRAGLDLLNVSLDSLVPSRFEFIVRRKGELRGDAGPQRGRAARLCGPDGEEAPGGALHRVHALRWEQVELQEDGELPGDAGPDPTAVARPGTCARRRGGHGQDFQGSWLPRSGGLHHLHVRSLLRLLQPAARHRRRQPQGVSLRQRGGVSQRLSALGGHGRGAPADHRGRGGQEEEAACRDVQHLPDEESAHDPDWWVTAHISKRWRTAEGPDVPRALRPRKPPSVPCGAPRTRFPGMAPSLQDRHTVPYERRGSRWGYEKFRLSRLWRSVPSPEGAPRTHESWRILGLYHVEFRITHKKAF</sequence>
<dbReference type="GO" id="GO:0051539">
    <property type="term" value="F:4 iron, 4 sulfur cluster binding"/>
    <property type="evidence" value="ECO:0007669"/>
    <property type="project" value="UniProtKB-KW"/>
</dbReference>
<keyword evidence="4" id="KW-0949">S-adenosyl-L-methionine</keyword>
<dbReference type="PANTHER" id="PTHR22960:SF0">
    <property type="entry name" value="MOLYBDENUM COFACTOR BIOSYNTHESIS PROTEIN 1"/>
    <property type="match status" value="1"/>
</dbReference>
<keyword evidence="5" id="KW-0479">Metal-binding</keyword>
<dbReference type="InterPro" id="IPR000385">
    <property type="entry name" value="MoaA_NifB_PqqE_Fe-S-bd_CS"/>
</dbReference>
<evidence type="ECO:0000256" key="6">
    <source>
        <dbReference type="ARBA" id="ARBA00023004"/>
    </source>
</evidence>
<dbReference type="Gene3D" id="3.20.20.70">
    <property type="entry name" value="Aldolase class I"/>
    <property type="match status" value="1"/>
</dbReference>
<keyword evidence="12" id="KW-1185">Reference proteome</keyword>
<keyword evidence="6" id="KW-0408">Iron</keyword>
<dbReference type="PROSITE" id="PS51918">
    <property type="entry name" value="RADICAL_SAM"/>
    <property type="match status" value="1"/>
</dbReference>
<dbReference type="Ensembl" id="ENSSFOT00015039676.1">
    <property type="protein sequence ID" value="ENSSFOP00015040910.1"/>
    <property type="gene ID" value="ENSSFOG00015004365.2"/>
</dbReference>
<evidence type="ECO:0000256" key="9">
    <source>
        <dbReference type="SAM" id="MobiDB-lite"/>
    </source>
</evidence>
<reference evidence="11" key="2">
    <citation type="submission" date="2025-08" db="UniProtKB">
        <authorList>
            <consortium name="Ensembl"/>
        </authorList>
    </citation>
    <scope>IDENTIFICATION</scope>
</reference>
<dbReference type="Pfam" id="PF04055">
    <property type="entry name" value="Radical_SAM"/>
    <property type="match status" value="1"/>
</dbReference>
<dbReference type="SFLD" id="SFLDG01386">
    <property type="entry name" value="main_SPASM_domain-containing"/>
    <property type="match status" value="1"/>
</dbReference>
<evidence type="ECO:0000256" key="5">
    <source>
        <dbReference type="ARBA" id="ARBA00022723"/>
    </source>
</evidence>
<dbReference type="InterPro" id="IPR050105">
    <property type="entry name" value="MoCo_biosynth_MoaA/MoaC"/>
</dbReference>
<dbReference type="InterPro" id="IPR013785">
    <property type="entry name" value="Aldolase_TIM"/>
</dbReference>
<evidence type="ECO:0000256" key="2">
    <source>
        <dbReference type="ARBA" id="ARBA00005046"/>
    </source>
</evidence>
<keyword evidence="8" id="KW-0501">Molybdenum cofactor biosynthesis</keyword>
<reference evidence="11" key="3">
    <citation type="submission" date="2025-09" db="UniProtKB">
        <authorList>
            <consortium name="Ensembl"/>
        </authorList>
    </citation>
    <scope>IDENTIFICATION</scope>
</reference>
<evidence type="ECO:0000259" key="10">
    <source>
        <dbReference type="PROSITE" id="PS51918"/>
    </source>
</evidence>
<dbReference type="PROSITE" id="PS01305">
    <property type="entry name" value="MOAA_NIFB_PQQE"/>
    <property type="match status" value="1"/>
</dbReference>
<feature type="region of interest" description="Disordered" evidence="9">
    <location>
        <begin position="387"/>
        <end position="417"/>
    </location>
</feature>
<gene>
    <name evidence="11" type="primary">MOCS1</name>
    <name evidence="11" type="synonym">mocs1</name>
</gene>
<dbReference type="SFLD" id="SFLDS00029">
    <property type="entry name" value="Radical_SAM"/>
    <property type="match status" value="1"/>
</dbReference>
<accession>A0A8C9SRT1</accession>
<dbReference type="GO" id="GO:0061798">
    <property type="term" value="F:GTP 3',8'-cyclase activity"/>
    <property type="evidence" value="ECO:0007669"/>
    <property type="project" value="TreeGrafter"/>
</dbReference>
<evidence type="ECO:0000256" key="4">
    <source>
        <dbReference type="ARBA" id="ARBA00022691"/>
    </source>
</evidence>
<keyword evidence="3" id="KW-0004">4Fe-4S</keyword>
<dbReference type="InterPro" id="IPR007197">
    <property type="entry name" value="rSAM"/>
</dbReference>
<reference evidence="11 12" key="1">
    <citation type="submission" date="2019-04" db="EMBL/GenBank/DDBJ databases">
        <authorList>
            <consortium name="Wellcome Sanger Institute Data Sharing"/>
        </authorList>
    </citation>
    <scope>NUCLEOTIDE SEQUENCE [LARGE SCALE GENOMIC DNA]</scope>
</reference>
<evidence type="ECO:0000313" key="11">
    <source>
        <dbReference type="Ensembl" id="ENSSFOP00015040910.1"/>
    </source>
</evidence>
<dbReference type="GeneTree" id="ENSGT00390000016567"/>
<protein>
    <submittedName>
        <fullName evidence="11">Molybdenum cofactor synthesis 1</fullName>
    </submittedName>
</protein>
<organism evidence="11 12">
    <name type="scientific">Scleropages formosus</name>
    <name type="common">Asian bonytongue</name>
    <name type="synonym">Osteoglossum formosum</name>
    <dbReference type="NCBI Taxonomy" id="113540"/>
    <lineage>
        <taxon>Eukaryota</taxon>
        <taxon>Metazoa</taxon>
        <taxon>Chordata</taxon>
        <taxon>Craniata</taxon>
        <taxon>Vertebrata</taxon>
        <taxon>Euteleostomi</taxon>
        <taxon>Actinopterygii</taxon>
        <taxon>Neopterygii</taxon>
        <taxon>Teleostei</taxon>
        <taxon>Osteoglossocephala</taxon>
        <taxon>Osteoglossomorpha</taxon>
        <taxon>Osteoglossiformes</taxon>
        <taxon>Osteoglossidae</taxon>
        <taxon>Scleropages</taxon>
    </lineage>
</organism>
<feature type="region of interest" description="Disordered" evidence="9">
    <location>
        <begin position="249"/>
        <end position="274"/>
    </location>
</feature>
<comment type="pathway">
    <text evidence="2">Cofactor biosynthesis; molybdopterin biosynthesis.</text>
</comment>
<feature type="region of interest" description="Disordered" evidence="9">
    <location>
        <begin position="305"/>
        <end position="365"/>
    </location>
</feature>
<dbReference type="CDD" id="cd01335">
    <property type="entry name" value="Radical_SAM"/>
    <property type="match status" value="1"/>
</dbReference>
<dbReference type="GO" id="GO:0061799">
    <property type="term" value="F:cyclic pyranopterin monophosphate synthase activity"/>
    <property type="evidence" value="ECO:0007669"/>
    <property type="project" value="TreeGrafter"/>
</dbReference>
<keyword evidence="7" id="KW-0411">Iron-sulfur</keyword>
<dbReference type="InterPro" id="IPR058240">
    <property type="entry name" value="rSAM_sf"/>
</dbReference>
<dbReference type="AlphaFoldDB" id="A0A8C9SRT1"/>
<evidence type="ECO:0000256" key="7">
    <source>
        <dbReference type="ARBA" id="ARBA00023014"/>
    </source>
</evidence>
<evidence type="ECO:0000256" key="1">
    <source>
        <dbReference type="ARBA" id="ARBA00001966"/>
    </source>
</evidence>
<dbReference type="SFLD" id="SFLDG01067">
    <property type="entry name" value="SPASM/twitch_domain_containing"/>
    <property type="match status" value="1"/>
</dbReference>
<dbReference type="GO" id="GO:0006777">
    <property type="term" value="P:Mo-molybdopterin cofactor biosynthetic process"/>
    <property type="evidence" value="ECO:0007669"/>
    <property type="project" value="UniProtKB-KW"/>
</dbReference>
<dbReference type="PANTHER" id="PTHR22960">
    <property type="entry name" value="MOLYBDOPTERIN COFACTOR SYNTHESIS PROTEIN A"/>
    <property type="match status" value="1"/>
</dbReference>
<comment type="cofactor">
    <cofactor evidence="1">
        <name>[4Fe-4S] cluster</name>
        <dbReference type="ChEBI" id="CHEBI:49883"/>
    </cofactor>
</comment>
<evidence type="ECO:0000256" key="3">
    <source>
        <dbReference type="ARBA" id="ARBA00022485"/>
    </source>
</evidence>
<feature type="compositionally biased region" description="Basic and acidic residues" evidence="9">
    <location>
        <begin position="339"/>
        <end position="365"/>
    </location>
</feature>
<evidence type="ECO:0000256" key="8">
    <source>
        <dbReference type="ARBA" id="ARBA00023150"/>
    </source>
</evidence>
<evidence type="ECO:0000313" key="12">
    <source>
        <dbReference type="Proteomes" id="UP000694397"/>
    </source>
</evidence>
<dbReference type="Proteomes" id="UP000694397">
    <property type="component" value="Chromosome 15"/>
</dbReference>